<gene>
    <name evidence="2" type="ORF">ZIOFF_045041</name>
</gene>
<reference evidence="2 3" key="1">
    <citation type="submission" date="2020-08" db="EMBL/GenBank/DDBJ databases">
        <title>Plant Genome Project.</title>
        <authorList>
            <person name="Zhang R.-G."/>
        </authorList>
    </citation>
    <scope>NUCLEOTIDE SEQUENCE [LARGE SCALE GENOMIC DNA]</scope>
    <source>
        <tissue evidence="2">Rhizome</tissue>
    </source>
</reference>
<dbReference type="EMBL" id="JACMSC010000012">
    <property type="protein sequence ID" value="KAG6497153.1"/>
    <property type="molecule type" value="Genomic_DNA"/>
</dbReference>
<dbReference type="Proteomes" id="UP000734854">
    <property type="component" value="Unassembled WGS sequence"/>
</dbReference>
<evidence type="ECO:0000313" key="2">
    <source>
        <dbReference type="EMBL" id="KAG6497153.1"/>
    </source>
</evidence>
<keyword evidence="3" id="KW-1185">Reference proteome</keyword>
<evidence type="ECO:0000256" key="1">
    <source>
        <dbReference type="SAM" id="MobiDB-lite"/>
    </source>
</evidence>
<sequence length="261" mass="28847">MATQQPLLSGLTISTKLDQNNYVLWKSQILLVLKRFHRLGDTRSVTPLMADDDAFRNHTGPIYWLLVHDVAMPLDNTRETICLLIECENYASALPALDSTKRSTQYLQNINKIVDTLAAAGQRISDGDLIFHVLGGLGPEYESLVIALTTRPNTVSFDDMAGMLLSYEYRLGSLTYTPSMVNLSIGSNHSNMRRGGDNRLSQRQWQVSTKNPSSLSHGSLHPSINGGLEQIEQPTYGSSPNGPHSDWASTHNSVQSRGRGH</sequence>
<feature type="compositionally biased region" description="Polar residues" evidence="1">
    <location>
        <begin position="199"/>
        <end position="211"/>
    </location>
</feature>
<dbReference type="PANTHER" id="PTHR47481">
    <property type="match status" value="1"/>
</dbReference>
<dbReference type="PANTHER" id="PTHR47481:SF31">
    <property type="entry name" value="OS01G0873500 PROTEIN"/>
    <property type="match status" value="1"/>
</dbReference>
<name>A0A8J5KRM1_ZINOF</name>
<organism evidence="2 3">
    <name type="scientific">Zingiber officinale</name>
    <name type="common">Ginger</name>
    <name type="synonym">Amomum zingiber</name>
    <dbReference type="NCBI Taxonomy" id="94328"/>
    <lineage>
        <taxon>Eukaryota</taxon>
        <taxon>Viridiplantae</taxon>
        <taxon>Streptophyta</taxon>
        <taxon>Embryophyta</taxon>
        <taxon>Tracheophyta</taxon>
        <taxon>Spermatophyta</taxon>
        <taxon>Magnoliopsida</taxon>
        <taxon>Liliopsida</taxon>
        <taxon>Zingiberales</taxon>
        <taxon>Zingiberaceae</taxon>
        <taxon>Zingiber</taxon>
    </lineage>
</organism>
<comment type="caution">
    <text evidence="2">The sequence shown here is derived from an EMBL/GenBank/DDBJ whole genome shotgun (WGS) entry which is preliminary data.</text>
</comment>
<feature type="region of interest" description="Disordered" evidence="1">
    <location>
        <begin position="187"/>
        <end position="261"/>
    </location>
</feature>
<dbReference type="AlphaFoldDB" id="A0A8J5KRM1"/>
<feature type="compositionally biased region" description="Polar residues" evidence="1">
    <location>
        <begin position="232"/>
        <end position="261"/>
    </location>
</feature>
<evidence type="ECO:0000313" key="3">
    <source>
        <dbReference type="Proteomes" id="UP000734854"/>
    </source>
</evidence>
<accession>A0A8J5KRM1</accession>
<proteinExistence type="predicted"/>
<feature type="compositionally biased region" description="Low complexity" evidence="1">
    <location>
        <begin position="212"/>
        <end position="223"/>
    </location>
</feature>
<evidence type="ECO:0008006" key="4">
    <source>
        <dbReference type="Google" id="ProtNLM"/>
    </source>
</evidence>
<protein>
    <recommendedName>
        <fullName evidence="4">Retrotransposon Copia-like N-terminal domain-containing protein</fullName>
    </recommendedName>
</protein>